<dbReference type="Pfam" id="PF00270">
    <property type="entry name" value="DEAD"/>
    <property type="match status" value="1"/>
</dbReference>
<dbReference type="InterPro" id="IPR011545">
    <property type="entry name" value="DEAD/DEAH_box_helicase_dom"/>
</dbReference>
<dbReference type="NCBIfam" id="TIGR00595">
    <property type="entry name" value="priA"/>
    <property type="match status" value="1"/>
</dbReference>
<dbReference type="Gene3D" id="3.40.1440.60">
    <property type="entry name" value="PriA, 3(prime) DNA-binding domain"/>
    <property type="match status" value="1"/>
</dbReference>
<dbReference type="PANTHER" id="PTHR30580:SF0">
    <property type="entry name" value="PRIMOSOMAL PROTEIN N"/>
    <property type="match status" value="1"/>
</dbReference>
<dbReference type="Pfam" id="PF18319">
    <property type="entry name" value="Zn_ribbon_PriA"/>
    <property type="match status" value="1"/>
</dbReference>
<dbReference type="PROSITE" id="PS51194">
    <property type="entry name" value="HELICASE_CTER"/>
    <property type="match status" value="1"/>
</dbReference>
<evidence type="ECO:0000256" key="10">
    <source>
        <dbReference type="ARBA" id="ARBA00023235"/>
    </source>
</evidence>
<dbReference type="AlphaFoldDB" id="A0A368BP20"/>
<dbReference type="GO" id="GO:0005524">
    <property type="term" value="F:ATP binding"/>
    <property type="evidence" value="ECO:0007669"/>
    <property type="project" value="UniProtKB-UniRule"/>
</dbReference>
<comment type="cofactor">
    <cofactor evidence="12">
        <name>Zn(2+)</name>
        <dbReference type="ChEBI" id="CHEBI:29105"/>
    </cofactor>
    <text evidence="12">Binds 2 zinc ions per subunit.</text>
</comment>
<dbReference type="FunFam" id="3.40.50.300:FF:000489">
    <property type="entry name" value="Primosome assembly protein PriA"/>
    <property type="match status" value="1"/>
</dbReference>
<evidence type="ECO:0000256" key="7">
    <source>
        <dbReference type="ARBA" id="ARBA00022833"/>
    </source>
</evidence>
<gene>
    <name evidence="12 15" type="primary">priA</name>
    <name evidence="15" type="ORF">DBW98_01550</name>
</gene>
<keyword evidence="6 12" id="KW-0347">Helicase</keyword>
<feature type="binding site" evidence="12">
    <location>
        <position position="374"/>
    </location>
    <ligand>
        <name>Zn(2+)</name>
        <dbReference type="ChEBI" id="CHEBI:29105"/>
        <label>2</label>
    </ligand>
</feature>
<dbReference type="InterPro" id="IPR042115">
    <property type="entry name" value="PriA_3primeBD_sf"/>
</dbReference>
<dbReference type="PROSITE" id="PS51192">
    <property type="entry name" value="HELICASE_ATP_BIND_1"/>
    <property type="match status" value="1"/>
</dbReference>
<dbReference type="PANTHER" id="PTHR30580">
    <property type="entry name" value="PRIMOSOMAL PROTEIN N"/>
    <property type="match status" value="1"/>
</dbReference>
<proteinExistence type="inferred from homology"/>
<comment type="similarity">
    <text evidence="12">Belongs to the helicase family. PriA subfamily.</text>
</comment>
<evidence type="ECO:0000256" key="5">
    <source>
        <dbReference type="ARBA" id="ARBA00022801"/>
    </source>
</evidence>
<keyword evidence="9 12" id="KW-0238">DNA-binding</keyword>
<dbReference type="Proteomes" id="UP000253032">
    <property type="component" value="Unassembled WGS sequence"/>
</dbReference>
<evidence type="ECO:0000256" key="12">
    <source>
        <dbReference type="HAMAP-Rule" id="MF_00983"/>
    </source>
</evidence>
<dbReference type="Pfam" id="PF17764">
    <property type="entry name" value="PriA_3primeBD"/>
    <property type="match status" value="1"/>
</dbReference>
<keyword evidence="5 12" id="KW-0378">Hydrolase</keyword>
<comment type="caution">
    <text evidence="15">The sequence shown here is derived from an EMBL/GenBank/DDBJ whole genome shotgun (WGS) entry which is preliminary data.</text>
</comment>
<evidence type="ECO:0000256" key="6">
    <source>
        <dbReference type="ARBA" id="ARBA00022806"/>
    </source>
</evidence>
<keyword evidence="8 12" id="KW-0067">ATP-binding</keyword>
<keyword evidence="4 12" id="KW-0547">Nucleotide-binding</keyword>
<dbReference type="GO" id="GO:0043138">
    <property type="term" value="F:3'-5' DNA helicase activity"/>
    <property type="evidence" value="ECO:0007669"/>
    <property type="project" value="UniProtKB-EC"/>
</dbReference>
<feature type="binding site" evidence="12">
    <location>
        <position position="368"/>
    </location>
    <ligand>
        <name>Zn(2+)</name>
        <dbReference type="ChEBI" id="CHEBI:29105"/>
        <label>1</label>
    </ligand>
</feature>
<evidence type="ECO:0000259" key="14">
    <source>
        <dbReference type="PROSITE" id="PS51194"/>
    </source>
</evidence>
<dbReference type="InterPro" id="IPR040498">
    <property type="entry name" value="PriA_CRR"/>
</dbReference>
<evidence type="ECO:0000259" key="13">
    <source>
        <dbReference type="PROSITE" id="PS51192"/>
    </source>
</evidence>
<feature type="domain" description="Helicase ATP-binding" evidence="13">
    <location>
        <begin position="140"/>
        <end position="306"/>
    </location>
</feature>
<keyword evidence="10 12" id="KW-0413">Isomerase</keyword>
<dbReference type="SUPFAM" id="SSF52540">
    <property type="entry name" value="P-loop containing nucleoside triphosphate hydrolases"/>
    <property type="match status" value="2"/>
</dbReference>
<feature type="binding site" evidence="12">
    <location>
        <position position="405"/>
    </location>
    <ligand>
        <name>Zn(2+)</name>
        <dbReference type="ChEBI" id="CHEBI:29105"/>
        <label>1</label>
    </ligand>
</feature>
<evidence type="ECO:0000256" key="2">
    <source>
        <dbReference type="ARBA" id="ARBA00022705"/>
    </source>
</evidence>
<feature type="binding site" evidence="12">
    <location>
        <position position="408"/>
    </location>
    <ligand>
        <name>Zn(2+)</name>
        <dbReference type="ChEBI" id="CHEBI:29105"/>
        <label>1</label>
    </ligand>
</feature>
<dbReference type="GO" id="GO:0008270">
    <property type="term" value="F:zinc ion binding"/>
    <property type="evidence" value="ECO:0007669"/>
    <property type="project" value="UniProtKB-UniRule"/>
</dbReference>
<organism evidence="15 16">
    <name type="scientific">SAR86 cluster bacterium</name>
    <dbReference type="NCBI Taxonomy" id="2030880"/>
    <lineage>
        <taxon>Bacteria</taxon>
        <taxon>Pseudomonadati</taxon>
        <taxon>Pseudomonadota</taxon>
        <taxon>Gammaproteobacteria</taxon>
        <taxon>SAR86 cluster</taxon>
    </lineage>
</organism>
<comment type="catalytic activity">
    <reaction evidence="12">
        <text>Couples ATP hydrolysis with the unwinding of duplex DNA by translocating in the 3'-5' direction.</text>
        <dbReference type="EC" id="5.6.2.4"/>
    </reaction>
</comment>
<dbReference type="GO" id="GO:0003677">
    <property type="term" value="F:DNA binding"/>
    <property type="evidence" value="ECO:0007669"/>
    <property type="project" value="UniProtKB-UniRule"/>
</dbReference>
<evidence type="ECO:0000256" key="4">
    <source>
        <dbReference type="ARBA" id="ARBA00022741"/>
    </source>
</evidence>
<dbReference type="EMBL" id="QOPC01000005">
    <property type="protein sequence ID" value="RCL39040.1"/>
    <property type="molecule type" value="Genomic_DNA"/>
</dbReference>
<keyword evidence="1 12" id="KW-0639">Primosome</keyword>
<keyword evidence="2 12" id="KW-0235">DNA replication</keyword>
<dbReference type="Gene3D" id="3.40.50.300">
    <property type="entry name" value="P-loop containing nucleotide triphosphate hydrolases"/>
    <property type="match status" value="2"/>
</dbReference>
<dbReference type="GO" id="GO:0006310">
    <property type="term" value="P:DNA recombination"/>
    <property type="evidence" value="ECO:0007669"/>
    <property type="project" value="InterPro"/>
</dbReference>
<evidence type="ECO:0000313" key="16">
    <source>
        <dbReference type="Proteomes" id="UP000253032"/>
    </source>
</evidence>
<dbReference type="Pfam" id="PF18074">
    <property type="entry name" value="PriA_C"/>
    <property type="match status" value="1"/>
</dbReference>
<dbReference type="InterPro" id="IPR041236">
    <property type="entry name" value="PriA_C"/>
</dbReference>
<feature type="binding site" evidence="12">
    <location>
        <position position="392"/>
    </location>
    <ligand>
        <name>Zn(2+)</name>
        <dbReference type="ChEBI" id="CHEBI:29105"/>
        <label>2</label>
    </ligand>
</feature>
<reference evidence="15 16" key="1">
    <citation type="journal article" date="2018" name="Microbiome">
        <title>Fine metagenomic profile of the Mediterranean stratified and mixed water columns revealed by assembly and recruitment.</title>
        <authorList>
            <person name="Haro-Moreno J.M."/>
            <person name="Lopez-Perez M."/>
            <person name="De La Torre J.R."/>
            <person name="Picazo A."/>
            <person name="Camacho A."/>
            <person name="Rodriguez-Valera F."/>
        </authorList>
    </citation>
    <scope>NUCLEOTIDE SEQUENCE [LARGE SCALE GENOMIC DNA]</scope>
    <source>
        <strain evidence="15">MED-G84</strain>
    </source>
</reference>
<dbReference type="InterPro" id="IPR001650">
    <property type="entry name" value="Helicase_C-like"/>
</dbReference>
<dbReference type="InterPro" id="IPR014001">
    <property type="entry name" value="Helicase_ATP-bd"/>
</dbReference>
<evidence type="ECO:0000256" key="1">
    <source>
        <dbReference type="ARBA" id="ARBA00022515"/>
    </source>
</evidence>
<dbReference type="GO" id="GO:0006269">
    <property type="term" value="P:DNA replication, synthesis of primer"/>
    <property type="evidence" value="ECO:0007669"/>
    <property type="project" value="UniProtKB-KW"/>
</dbReference>
<comment type="subunit">
    <text evidence="12">Component of the replication restart primosome.</text>
</comment>
<feature type="domain" description="Helicase C-terminal" evidence="14">
    <location>
        <begin position="376"/>
        <end position="558"/>
    </location>
</feature>
<evidence type="ECO:0000256" key="9">
    <source>
        <dbReference type="ARBA" id="ARBA00023125"/>
    </source>
</evidence>
<dbReference type="SMART" id="SM00490">
    <property type="entry name" value="HELICc"/>
    <property type="match status" value="1"/>
</dbReference>
<comment type="function">
    <text evidence="12">Initiates the restart of stalled replication forks, which reloads the replicative helicase on sites other than the origin of replication. Recognizes and binds to abandoned replication forks and remodels them to uncover a helicase loading site. Promotes assembly of the primosome at these replication forks.</text>
</comment>
<dbReference type="InterPro" id="IPR041222">
    <property type="entry name" value="PriA_3primeBD"/>
</dbReference>
<dbReference type="GO" id="GO:0016887">
    <property type="term" value="F:ATP hydrolysis activity"/>
    <property type="evidence" value="ECO:0007669"/>
    <property type="project" value="RHEA"/>
</dbReference>
<dbReference type="EC" id="5.6.2.4" evidence="12"/>
<feature type="binding site" evidence="12">
    <location>
        <position position="395"/>
    </location>
    <ligand>
        <name>Zn(2+)</name>
        <dbReference type="ChEBI" id="CHEBI:29105"/>
        <label>2</label>
    </ligand>
</feature>
<accession>A0A368BP20</accession>
<evidence type="ECO:0000313" key="15">
    <source>
        <dbReference type="EMBL" id="RCL39040.1"/>
    </source>
</evidence>
<feature type="binding site" evidence="12">
    <location>
        <position position="365"/>
    </location>
    <ligand>
        <name>Zn(2+)</name>
        <dbReference type="ChEBI" id="CHEBI:29105"/>
        <label>1</label>
    </ligand>
</feature>
<dbReference type="CDD" id="cd17929">
    <property type="entry name" value="DEXHc_priA"/>
    <property type="match status" value="1"/>
</dbReference>
<evidence type="ECO:0000256" key="3">
    <source>
        <dbReference type="ARBA" id="ARBA00022723"/>
    </source>
</evidence>
<evidence type="ECO:0000256" key="8">
    <source>
        <dbReference type="ARBA" id="ARBA00022840"/>
    </source>
</evidence>
<evidence type="ECO:0000256" key="11">
    <source>
        <dbReference type="ARBA" id="ARBA00048988"/>
    </source>
</evidence>
<sequence length="658" mass="73750">MSKFFYNVAISIPLRQAFTYHSNQQIDLGTRVAVKFGSSTKLGIIIETLPNTEIKTKSIHMVLDDIPTFSNTELKIFRWASEYYLHPIGEVISSFLPTYLRQSKNTLDATPIKSIDSDLPDNLKFEKNLNAQQSKAVDFLKSLKGFMPTLLYGVTGSGKTEVYIRCIAKHLINNKSVLILAPEIALTPQLESRVKDQFGSLVGIYHSKMTPSKRYKAWRDFRNGNLKVMIGTRSAVMMTAPKLGLIIIDEEHDSSYKQQDGFKFSARDIAIKRAQMLKIPIILGSATPSLRTLKLVEEKKFKTIELSKRVTQKNPPKFSILDINEVKLVSGLAPHAIEAIAQTLSQNKQAMIFINRRGFAPQFVCSYCDWRAMCNSCDSSLVFHHQAERLICHRCDSAFGVPVICPNCSKEQLSFLGTGTEQLEDTLRELFPNASIHRMDRDSTKKAGSLENILSEIKNSETGILIGTQMLIKGHDFPNLELVVAVDVDQGITSLNASAIEEMGQQLIQVAGRAGRLDGHATVLVQSRYVNDQNLLQLKSGNYLNFASSLMQQRQSLNQPPYSFEATISASSSRAQNNIEMLTYAKRYIDVSKCILVGPIPAVQSKVRGSYQHHLVIQANTRTLLNKLLIKFSESLQADKNKILKKTRWSINIDPTDL</sequence>
<feature type="binding site" evidence="12">
    <location>
        <position position="377"/>
    </location>
    <ligand>
        <name>Zn(2+)</name>
        <dbReference type="ChEBI" id="CHEBI:29105"/>
        <label>2</label>
    </ligand>
</feature>
<dbReference type="InterPro" id="IPR005259">
    <property type="entry name" value="PriA"/>
</dbReference>
<keyword evidence="7 12" id="KW-0862">Zinc</keyword>
<dbReference type="Pfam" id="PF00271">
    <property type="entry name" value="Helicase_C"/>
    <property type="match status" value="1"/>
</dbReference>
<dbReference type="GO" id="GO:0006302">
    <property type="term" value="P:double-strand break repair"/>
    <property type="evidence" value="ECO:0007669"/>
    <property type="project" value="InterPro"/>
</dbReference>
<protein>
    <recommendedName>
        <fullName evidence="12">Replication restart protein PriA</fullName>
    </recommendedName>
    <alternativeName>
        <fullName evidence="12">ATP-dependent DNA helicase PriA</fullName>
        <ecNumber evidence="12">5.6.2.4</ecNumber>
    </alternativeName>
    <alternativeName>
        <fullName evidence="12">DNA 3'-5' helicase PriA</fullName>
    </alternativeName>
</protein>
<comment type="catalytic activity">
    <reaction evidence="11 12">
        <text>ATP + H2O = ADP + phosphate + H(+)</text>
        <dbReference type="Rhea" id="RHEA:13065"/>
        <dbReference type="ChEBI" id="CHEBI:15377"/>
        <dbReference type="ChEBI" id="CHEBI:15378"/>
        <dbReference type="ChEBI" id="CHEBI:30616"/>
        <dbReference type="ChEBI" id="CHEBI:43474"/>
        <dbReference type="ChEBI" id="CHEBI:456216"/>
        <dbReference type="EC" id="5.6.2.4"/>
    </reaction>
</comment>
<dbReference type="GO" id="GO:1990077">
    <property type="term" value="C:primosome complex"/>
    <property type="evidence" value="ECO:0007669"/>
    <property type="project" value="UniProtKB-UniRule"/>
</dbReference>
<dbReference type="SMART" id="SM00487">
    <property type="entry name" value="DEXDc"/>
    <property type="match status" value="1"/>
</dbReference>
<dbReference type="HAMAP" id="MF_00983">
    <property type="entry name" value="PriA"/>
    <property type="match status" value="1"/>
</dbReference>
<dbReference type="InterPro" id="IPR027417">
    <property type="entry name" value="P-loop_NTPase"/>
</dbReference>
<dbReference type="GO" id="GO:0006270">
    <property type="term" value="P:DNA replication initiation"/>
    <property type="evidence" value="ECO:0007669"/>
    <property type="project" value="TreeGrafter"/>
</dbReference>
<keyword evidence="3 12" id="KW-0479">Metal-binding</keyword>
<name>A0A368BP20_9GAMM</name>